<dbReference type="EMBL" id="CP089983">
    <property type="protein sequence ID" value="WXB05270.1"/>
    <property type="molecule type" value="Genomic_DNA"/>
</dbReference>
<organism evidence="5 6">
    <name type="scientific">Pendulispora rubella</name>
    <dbReference type="NCBI Taxonomy" id="2741070"/>
    <lineage>
        <taxon>Bacteria</taxon>
        <taxon>Pseudomonadati</taxon>
        <taxon>Myxococcota</taxon>
        <taxon>Myxococcia</taxon>
        <taxon>Myxococcales</taxon>
        <taxon>Sorangiineae</taxon>
        <taxon>Pendulisporaceae</taxon>
        <taxon>Pendulispora</taxon>
    </lineage>
</organism>
<keyword evidence="3" id="KW-0274">FAD</keyword>
<dbReference type="Pfam" id="PF21274">
    <property type="entry name" value="Rng_hyd_C"/>
    <property type="match status" value="1"/>
</dbReference>
<evidence type="ECO:0000256" key="2">
    <source>
        <dbReference type="ARBA" id="ARBA00022630"/>
    </source>
</evidence>
<dbReference type="PANTHER" id="PTHR43004:SF19">
    <property type="entry name" value="BINDING MONOOXYGENASE, PUTATIVE (JCVI)-RELATED"/>
    <property type="match status" value="1"/>
</dbReference>
<dbReference type="PANTHER" id="PTHR43004">
    <property type="entry name" value="TRK SYSTEM POTASSIUM UPTAKE PROTEIN"/>
    <property type="match status" value="1"/>
</dbReference>
<dbReference type="Gene3D" id="3.30.70.2450">
    <property type="match status" value="1"/>
</dbReference>
<dbReference type="RefSeq" id="WP_394834913.1">
    <property type="nucleotide sequence ID" value="NZ_CP089929.1"/>
</dbReference>
<gene>
    <name evidence="5" type="ORF">LVJ94_51285</name>
</gene>
<dbReference type="Pfam" id="PF01494">
    <property type="entry name" value="FAD_binding_3"/>
    <property type="match status" value="1"/>
</dbReference>
<dbReference type="Gene3D" id="3.40.30.120">
    <property type="match status" value="1"/>
</dbReference>
<proteinExistence type="predicted"/>
<protein>
    <submittedName>
        <fullName evidence="5">FAD-dependent monooxygenase</fullName>
    </submittedName>
</protein>
<dbReference type="InterPro" id="IPR050641">
    <property type="entry name" value="RIFMO-like"/>
</dbReference>
<dbReference type="PRINTS" id="PR00420">
    <property type="entry name" value="RNGMNOXGNASE"/>
</dbReference>
<evidence type="ECO:0000256" key="1">
    <source>
        <dbReference type="ARBA" id="ARBA00001974"/>
    </source>
</evidence>
<dbReference type="Gene3D" id="3.50.50.60">
    <property type="entry name" value="FAD/NAD(P)-binding domain"/>
    <property type="match status" value="1"/>
</dbReference>
<feature type="domain" description="FAD-binding" evidence="4">
    <location>
        <begin position="3"/>
        <end position="334"/>
    </location>
</feature>
<evidence type="ECO:0000313" key="6">
    <source>
        <dbReference type="Proteomes" id="UP001374803"/>
    </source>
</evidence>
<keyword evidence="2" id="KW-0285">Flavoprotein</keyword>
<accession>A0ABZ2L3D0</accession>
<dbReference type="InterPro" id="IPR036188">
    <property type="entry name" value="FAD/NAD-bd_sf"/>
</dbReference>
<sequence>MVRTSVLVVGAGPVGLMLAGELRLGGVDVILVETRSEPSGESRGLGFTARATEIFQQRGLLRRFGDVELNRQGHFGGIPMDFGVLEGSHFGARGVPQYKVEEMLEAWAKELGASVRREHKLITLQNNADGVVAVVDGPEGPFEIAADYLVGCDGGRGTVRRLGGFDFAGTDATREMYLADILGRNIRPRFIGERVPEGMVMSARFAEGVDRIIVCPRGVPRKERTEPITFDEVADAWQRLTGESLHGAEIRWVSVFTDATRQATEYRRGRVLLAGDAAHVHLPAGGQGLSLGITDAANLGWKLAATVKGWAPADLLDTYHSEQHAVGARVLRNTLAQGLIYLSGSEVDPLRGLLAELVAIPEVGRYLSGMVSGLAIQHDVGSREHPLLGRRMPHVQLTDGRSTADLLHPARGVLLVADGDFGPVAKGWIDRVDFVRASPAARSDAGWPADVQAVLIRPDGYVAWVAPSTIALSEALSRWFGTPVAPVAE</sequence>
<dbReference type="SUPFAM" id="SSF51905">
    <property type="entry name" value="FAD/NAD(P)-binding domain"/>
    <property type="match status" value="1"/>
</dbReference>
<comment type="cofactor">
    <cofactor evidence="1">
        <name>FAD</name>
        <dbReference type="ChEBI" id="CHEBI:57692"/>
    </cofactor>
</comment>
<evidence type="ECO:0000313" key="5">
    <source>
        <dbReference type="EMBL" id="WXB05270.1"/>
    </source>
</evidence>
<keyword evidence="6" id="KW-1185">Reference proteome</keyword>
<dbReference type="InterPro" id="IPR002938">
    <property type="entry name" value="FAD-bd"/>
</dbReference>
<keyword evidence="5" id="KW-0560">Oxidoreductase</keyword>
<evidence type="ECO:0000256" key="3">
    <source>
        <dbReference type="ARBA" id="ARBA00022827"/>
    </source>
</evidence>
<evidence type="ECO:0000259" key="4">
    <source>
        <dbReference type="Pfam" id="PF01494"/>
    </source>
</evidence>
<dbReference type="GO" id="GO:0004497">
    <property type="term" value="F:monooxygenase activity"/>
    <property type="evidence" value="ECO:0007669"/>
    <property type="project" value="UniProtKB-KW"/>
</dbReference>
<dbReference type="Proteomes" id="UP001374803">
    <property type="component" value="Chromosome"/>
</dbReference>
<name>A0ABZ2L3D0_9BACT</name>
<reference evidence="5" key="1">
    <citation type="submission" date="2021-12" db="EMBL/GenBank/DDBJ databases">
        <title>Discovery of the Pendulisporaceae a myxobacterial family with distinct sporulation behavior and unique specialized metabolism.</title>
        <authorList>
            <person name="Garcia R."/>
            <person name="Popoff A."/>
            <person name="Bader C.D."/>
            <person name="Loehr J."/>
            <person name="Walesch S."/>
            <person name="Walt C."/>
            <person name="Boldt J."/>
            <person name="Bunk B."/>
            <person name="Haeckl F.J.F.P.J."/>
            <person name="Gunesch A.P."/>
            <person name="Birkelbach J."/>
            <person name="Nuebel U."/>
            <person name="Pietschmann T."/>
            <person name="Bach T."/>
            <person name="Mueller R."/>
        </authorList>
    </citation>
    <scope>NUCLEOTIDE SEQUENCE</scope>
    <source>
        <strain evidence="5">MSr11367</strain>
    </source>
</reference>
<keyword evidence="5" id="KW-0503">Monooxygenase</keyword>